<keyword evidence="3" id="KW-0560">Oxidoreductase</keyword>
<dbReference type="Gene3D" id="3.10.180.10">
    <property type="entry name" value="2,3-Dihydroxybiphenyl 1,2-Dioxygenase, domain 1"/>
    <property type="match status" value="1"/>
</dbReference>
<dbReference type="GO" id="GO:0046491">
    <property type="term" value="P:L-methylmalonyl-CoA metabolic process"/>
    <property type="evidence" value="ECO:0007669"/>
    <property type="project" value="TreeGrafter"/>
</dbReference>
<reference evidence="3 4" key="1">
    <citation type="submission" date="2020-08" db="EMBL/GenBank/DDBJ databases">
        <title>Sequencing the genomes of 1000 actinobacteria strains.</title>
        <authorList>
            <person name="Klenk H.-P."/>
        </authorList>
    </citation>
    <scope>NUCLEOTIDE SEQUENCE [LARGE SCALE GENOMIC DNA]</scope>
    <source>
        <strain evidence="3 4">DSM 28967</strain>
    </source>
</reference>
<keyword evidence="3" id="KW-0223">Dioxygenase</keyword>
<dbReference type="InterPro" id="IPR037523">
    <property type="entry name" value="VOC_core"/>
</dbReference>
<dbReference type="RefSeq" id="WP_184794741.1">
    <property type="nucleotide sequence ID" value="NZ_JACHMY010000001.1"/>
</dbReference>
<proteinExistence type="predicted"/>
<evidence type="ECO:0000313" key="4">
    <source>
        <dbReference type="Proteomes" id="UP000549971"/>
    </source>
</evidence>
<gene>
    <name evidence="3" type="ORF">HDA39_001780</name>
</gene>
<dbReference type="AlphaFoldDB" id="A0A7W9J3M5"/>
<accession>A0A7W9J3M5</accession>
<comment type="caution">
    <text evidence="3">The sequence shown here is derived from an EMBL/GenBank/DDBJ whole genome shotgun (WGS) entry which is preliminary data.</text>
</comment>
<dbReference type="Proteomes" id="UP000549971">
    <property type="component" value="Unassembled WGS sequence"/>
</dbReference>
<keyword evidence="3" id="KW-0456">Lyase</keyword>
<feature type="domain" description="VOC" evidence="2">
    <location>
        <begin position="7"/>
        <end position="146"/>
    </location>
</feature>
<dbReference type="Pfam" id="PF13669">
    <property type="entry name" value="Glyoxalase_4"/>
    <property type="match status" value="1"/>
</dbReference>
<dbReference type="PANTHER" id="PTHR43048:SF3">
    <property type="entry name" value="METHYLMALONYL-COA EPIMERASE, MITOCHONDRIAL"/>
    <property type="match status" value="1"/>
</dbReference>
<sequence>MPLPLPALHHVGLVVEDITAAAADYERRWNVTAGPVHDLTFPQAHVHGERLDLSARYSFIDTGASQIELIQPVSEASPYTEFLEANGGDGVHHLAYFVDTIDDYLDQLRAAGEPVDLVLDAVVPGGGRFVYLDGLAHGPVVELIETPR</sequence>
<organism evidence="3 4">
    <name type="scientific">Kribbella italica</name>
    <dbReference type="NCBI Taxonomy" id="1540520"/>
    <lineage>
        <taxon>Bacteria</taxon>
        <taxon>Bacillati</taxon>
        <taxon>Actinomycetota</taxon>
        <taxon>Actinomycetes</taxon>
        <taxon>Propionibacteriales</taxon>
        <taxon>Kribbellaceae</taxon>
        <taxon>Kribbella</taxon>
    </lineage>
</organism>
<protein>
    <submittedName>
        <fullName evidence="3">Catechol 2,3-dioxygenase-like lactoylglutathione lyase family enzyme</fullName>
    </submittedName>
</protein>
<dbReference type="PANTHER" id="PTHR43048">
    <property type="entry name" value="METHYLMALONYL-COA EPIMERASE"/>
    <property type="match status" value="1"/>
</dbReference>
<evidence type="ECO:0000313" key="3">
    <source>
        <dbReference type="EMBL" id="MBB5835046.1"/>
    </source>
</evidence>
<dbReference type="PROSITE" id="PS51819">
    <property type="entry name" value="VOC"/>
    <property type="match status" value="1"/>
</dbReference>
<dbReference type="GO" id="GO:0046872">
    <property type="term" value="F:metal ion binding"/>
    <property type="evidence" value="ECO:0007669"/>
    <property type="project" value="UniProtKB-KW"/>
</dbReference>
<dbReference type="GO" id="GO:0004493">
    <property type="term" value="F:methylmalonyl-CoA epimerase activity"/>
    <property type="evidence" value="ECO:0007669"/>
    <property type="project" value="TreeGrafter"/>
</dbReference>
<dbReference type="GO" id="GO:0016829">
    <property type="term" value="F:lyase activity"/>
    <property type="evidence" value="ECO:0007669"/>
    <property type="project" value="UniProtKB-KW"/>
</dbReference>
<evidence type="ECO:0000259" key="2">
    <source>
        <dbReference type="PROSITE" id="PS51819"/>
    </source>
</evidence>
<dbReference type="InterPro" id="IPR051785">
    <property type="entry name" value="MMCE/EMCE_epimerase"/>
</dbReference>
<keyword evidence="4" id="KW-1185">Reference proteome</keyword>
<dbReference type="InterPro" id="IPR029068">
    <property type="entry name" value="Glyas_Bleomycin-R_OHBP_Dase"/>
</dbReference>
<dbReference type="EMBL" id="JACHMY010000001">
    <property type="protein sequence ID" value="MBB5835046.1"/>
    <property type="molecule type" value="Genomic_DNA"/>
</dbReference>
<name>A0A7W9J3M5_9ACTN</name>
<dbReference type="SUPFAM" id="SSF54593">
    <property type="entry name" value="Glyoxalase/Bleomycin resistance protein/Dihydroxybiphenyl dioxygenase"/>
    <property type="match status" value="1"/>
</dbReference>
<evidence type="ECO:0000256" key="1">
    <source>
        <dbReference type="ARBA" id="ARBA00022723"/>
    </source>
</evidence>
<keyword evidence="1" id="KW-0479">Metal-binding</keyword>
<dbReference type="GO" id="GO:0051213">
    <property type="term" value="F:dioxygenase activity"/>
    <property type="evidence" value="ECO:0007669"/>
    <property type="project" value="UniProtKB-KW"/>
</dbReference>